<comment type="caution">
    <text evidence="1">The sequence shown here is derived from an EMBL/GenBank/DDBJ whole genome shotgun (WGS) entry which is preliminary data.</text>
</comment>
<gene>
    <name evidence="1" type="ORF">PG994_012549</name>
</gene>
<name>A0ABR1TVY6_9PEZI</name>
<accession>A0ABR1TVY6</accession>
<evidence type="ECO:0000313" key="2">
    <source>
        <dbReference type="Proteomes" id="UP001480595"/>
    </source>
</evidence>
<dbReference type="RefSeq" id="XP_066713068.1">
    <property type="nucleotide sequence ID" value="XM_066863958.1"/>
</dbReference>
<sequence>MTFLVKVGETHMKNGDPVGPDQGIGIHVLLWVRQEAEGASFQAEMAQLSDDFKRPGKVLKEDGREETDGFDAFIQIINTDEPPSYTIDRVAPGTRVTTTTGTHEYVAYIPEGGPGGAN</sequence>
<dbReference type="EMBL" id="JAQQWL010000011">
    <property type="protein sequence ID" value="KAK8050819.1"/>
    <property type="molecule type" value="Genomic_DNA"/>
</dbReference>
<evidence type="ECO:0000313" key="1">
    <source>
        <dbReference type="EMBL" id="KAK8050819.1"/>
    </source>
</evidence>
<proteinExistence type="predicted"/>
<dbReference type="GeneID" id="92097021"/>
<protein>
    <submittedName>
        <fullName evidence="1">Uncharacterized protein</fullName>
    </submittedName>
</protein>
<keyword evidence="2" id="KW-1185">Reference proteome</keyword>
<dbReference type="Proteomes" id="UP001480595">
    <property type="component" value="Unassembled WGS sequence"/>
</dbReference>
<organism evidence="1 2">
    <name type="scientific">Apiospora phragmitis</name>
    <dbReference type="NCBI Taxonomy" id="2905665"/>
    <lineage>
        <taxon>Eukaryota</taxon>
        <taxon>Fungi</taxon>
        <taxon>Dikarya</taxon>
        <taxon>Ascomycota</taxon>
        <taxon>Pezizomycotina</taxon>
        <taxon>Sordariomycetes</taxon>
        <taxon>Xylariomycetidae</taxon>
        <taxon>Amphisphaeriales</taxon>
        <taxon>Apiosporaceae</taxon>
        <taxon>Apiospora</taxon>
    </lineage>
</organism>
<reference evidence="1 2" key="1">
    <citation type="submission" date="2023-01" db="EMBL/GenBank/DDBJ databases">
        <title>Analysis of 21 Apiospora genomes using comparative genomics revels a genus with tremendous synthesis potential of carbohydrate active enzymes and secondary metabolites.</title>
        <authorList>
            <person name="Sorensen T."/>
        </authorList>
    </citation>
    <scope>NUCLEOTIDE SEQUENCE [LARGE SCALE GENOMIC DNA]</scope>
    <source>
        <strain evidence="1 2">CBS 135458</strain>
    </source>
</reference>